<accession>A0A498N6L0</accession>
<evidence type="ECO:0000313" key="13">
    <source>
        <dbReference type="EMBL" id="RXN24545.1"/>
    </source>
</evidence>
<keyword evidence="3" id="KW-0723">Serine/threonine-protein kinase</keyword>
<evidence type="ECO:0000256" key="4">
    <source>
        <dbReference type="ARBA" id="ARBA00022679"/>
    </source>
</evidence>
<dbReference type="InterPro" id="IPR008271">
    <property type="entry name" value="Ser/Thr_kinase_AS"/>
</dbReference>
<feature type="compositionally biased region" description="Polar residues" evidence="11">
    <location>
        <begin position="1"/>
        <end position="14"/>
    </location>
</feature>
<protein>
    <recommendedName>
        <fullName evidence="2">non-specific serine/threonine protein kinase</fullName>
        <ecNumber evidence="2">2.7.11.1</ecNumber>
    </recommendedName>
</protein>
<dbReference type="EC" id="2.7.11.1" evidence="2"/>
<dbReference type="PROSITE" id="PS00108">
    <property type="entry name" value="PROTEIN_KINASE_ST"/>
    <property type="match status" value="1"/>
</dbReference>
<dbReference type="Pfam" id="PF00069">
    <property type="entry name" value="Pkinase"/>
    <property type="match status" value="1"/>
</dbReference>
<dbReference type="Proteomes" id="UP000290572">
    <property type="component" value="Unassembled WGS sequence"/>
</dbReference>
<dbReference type="GO" id="GO:0005737">
    <property type="term" value="C:cytoplasm"/>
    <property type="evidence" value="ECO:0007669"/>
    <property type="project" value="TreeGrafter"/>
</dbReference>
<evidence type="ECO:0000256" key="9">
    <source>
        <dbReference type="ARBA" id="ARBA00048679"/>
    </source>
</evidence>
<dbReference type="InterPro" id="IPR011009">
    <property type="entry name" value="Kinase-like_dom_sf"/>
</dbReference>
<evidence type="ECO:0000256" key="6">
    <source>
        <dbReference type="ARBA" id="ARBA00022777"/>
    </source>
</evidence>
<evidence type="ECO:0000256" key="7">
    <source>
        <dbReference type="ARBA" id="ARBA00022840"/>
    </source>
</evidence>
<dbReference type="GO" id="GO:0043066">
    <property type="term" value="P:negative regulation of apoptotic process"/>
    <property type="evidence" value="ECO:0007669"/>
    <property type="project" value="TreeGrafter"/>
</dbReference>
<keyword evidence="4" id="KW-0808">Transferase</keyword>
<keyword evidence="7 10" id="KW-0067">ATP-binding</keyword>
<evidence type="ECO:0000313" key="14">
    <source>
        <dbReference type="Proteomes" id="UP000290572"/>
    </source>
</evidence>
<evidence type="ECO:0000256" key="8">
    <source>
        <dbReference type="ARBA" id="ARBA00047899"/>
    </source>
</evidence>
<dbReference type="PROSITE" id="PS00107">
    <property type="entry name" value="PROTEIN_KINASE_ATP"/>
    <property type="match status" value="1"/>
</dbReference>
<dbReference type="PANTHER" id="PTHR22984:SF11">
    <property type="entry name" value="AURORA KINASE-RELATED"/>
    <property type="match status" value="1"/>
</dbReference>
<comment type="caution">
    <text evidence="13">The sequence shown here is derived from an EMBL/GenBank/DDBJ whole genome shotgun (WGS) entry which is preliminary data.</text>
</comment>
<dbReference type="PROSITE" id="PS50011">
    <property type="entry name" value="PROTEIN_KINASE_DOM"/>
    <property type="match status" value="1"/>
</dbReference>
<keyword evidence="6 13" id="KW-0418">Kinase</keyword>
<comment type="catalytic activity">
    <reaction evidence="9">
        <text>L-seryl-[protein] + ATP = O-phospho-L-seryl-[protein] + ADP + H(+)</text>
        <dbReference type="Rhea" id="RHEA:17989"/>
        <dbReference type="Rhea" id="RHEA-COMP:9863"/>
        <dbReference type="Rhea" id="RHEA-COMP:11604"/>
        <dbReference type="ChEBI" id="CHEBI:15378"/>
        <dbReference type="ChEBI" id="CHEBI:29999"/>
        <dbReference type="ChEBI" id="CHEBI:30616"/>
        <dbReference type="ChEBI" id="CHEBI:83421"/>
        <dbReference type="ChEBI" id="CHEBI:456216"/>
        <dbReference type="EC" id="2.7.11.1"/>
    </reaction>
</comment>
<proteinExistence type="inferred from homology"/>
<dbReference type="GO" id="GO:0004674">
    <property type="term" value="F:protein serine/threonine kinase activity"/>
    <property type="evidence" value="ECO:0007669"/>
    <property type="project" value="UniProtKB-KW"/>
</dbReference>
<dbReference type="GO" id="GO:0007346">
    <property type="term" value="P:regulation of mitotic cell cycle"/>
    <property type="evidence" value="ECO:0007669"/>
    <property type="project" value="TreeGrafter"/>
</dbReference>
<evidence type="ECO:0000256" key="11">
    <source>
        <dbReference type="SAM" id="MobiDB-lite"/>
    </source>
</evidence>
<dbReference type="EMBL" id="QBIY01012533">
    <property type="protein sequence ID" value="RXN24545.1"/>
    <property type="molecule type" value="Genomic_DNA"/>
</dbReference>
<dbReference type="InterPro" id="IPR017441">
    <property type="entry name" value="Protein_kinase_ATP_BS"/>
</dbReference>
<dbReference type="STRING" id="84645.A0A498N6L0"/>
<keyword evidence="14" id="KW-1185">Reference proteome</keyword>
<dbReference type="AlphaFoldDB" id="A0A498N6L0"/>
<dbReference type="FunFam" id="3.30.200.20:FF:000246">
    <property type="entry name" value="Pim proto-oncogene, serine/threonine kinase,-related 152"/>
    <property type="match status" value="1"/>
</dbReference>
<evidence type="ECO:0000256" key="5">
    <source>
        <dbReference type="ARBA" id="ARBA00022741"/>
    </source>
</evidence>
<keyword evidence="5 10" id="KW-0547">Nucleotide-binding</keyword>
<dbReference type="PANTHER" id="PTHR22984">
    <property type="entry name" value="SERINE/THREONINE-PROTEIN KINASE PIM"/>
    <property type="match status" value="1"/>
</dbReference>
<feature type="binding site" evidence="10">
    <location>
        <position position="327"/>
    </location>
    <ligand>
        <name>ATP</name>
        <dbReference type="ChEBI" id="CHEBI:30616"/>
    </ligand>
</feature>
<dbReference type="InterPro" id="IPR051138">
    <property type="entry name" value="PIM_Ser/Thr_kinase"/>
</dbReference>
<evidence type="ECO:0000259" key="12">
    <source>
        <dbReference type="PROSITE" id="PS50011"/>
    </source>
</evidence>
<evidence type="ECO:0000256" key="3">
    <source>
        <dbReference type="ARBA" id="ARBA00022527"/>
    </source>
</evidence>
<name>A0A498N6L0_LABRO</name>
<sequence>MFCRSSSGQGTSAEAGSGGPTVRRQSEFNPETALSEDECKEASAFISHSSDEDAIKEKMKLTFDYHHNMVLDPMQSSDILTVFPQFKDIKGLIEQNFVLMFGEGVSGKLLKWITAFKKKVIQQCKKLPSTSDLEELLLAAESPTGDSEEGVNFGWDSDLSSIILLLYLIPPSAQGRKRPGKSGTNIEEHLREITAVAQPYLLAAGPWKSSVHQYFIVLDRHAIPCKSTSSLGAFDELFKAHFVFGTSYNIMLHNMYTFIQITVYNIDVGKVKESSRVAEIVNIVFSPVLTEDYIFSRYSVGDQLGKGGFGVVYEGRRLEDDLKVALKYVTKTEDMECIDIPDHPVPLPKEIALTFLANKGHRVPEIIRLLDWTDHPDHFIMVLECPSPCENLVEFMRRHGGSLDEYTVRQIMWQATNAAHMCCLRRVLHRDVKLENLLINRETSEVKLIDFGCGDILRMSPYRSYHGTAAYSPPEYYSRGEYCGWPATVWSLGILMFAMLCGHFPSDFDLHLLQYKRWSKPGLSKGSCHSMPELSVFTTTMTELPFSATMQANCYGSFTTVIGATTAPIYQPSPYKPRGFCHDHLVPDTPKSLLLQKFR</sequence>
<gene>
    <name evidence="13" type="ORF">ROHU_022153</name>
</gene>
<comment type="catalytic activity">
    <reaction evidence="8">
        <text>L-threonyl-[protein] + ATP = O-phospho-L-threonyl-[protein] + ADP + H(+)</text>
        <dbReference type="Rhea" id="RHEA:46608"/>
        <dbReference type="Rhea" id="RHEA-COMP:11060"/>
        <dbReference type="Rhea" id="RHEA-COMP:11605"/>
        <dbReference type="ChEBI" id="CHEBI:15378"/>
        <dbReference type="ChEBI" id="CHEBI:30013"/>
        <dbReference type="ChEBI" id="CHEBI:30616"/>
        <dbReference type="ChEBI" id="CHEBI:61977"/>
        <dbReference type="ChEBI" id="CHEBI:456216"/>
        <dbReference type="EC" id="2.7.11.1"/>
    </reaction>
</comment>
<organism evidence="13 14">
    <name type="scientific">Labeo rohita</name>
    <name type="common">Indian major carp</name>
    <name type="synonym">Cyprinus rohita</name>
    <dbReference type="NCBI Taxonomy" id="84645"/>
    <lineage>
        <taxon>Eukaryota</taxon>
        <taxon>Metazoa</taxon>
        <taxon>Chordata</taxon>
        <taxon>Craniata</taxon>
        <taxon>Vertebrata</taxon>
        <taxon>Euteleostomi</taxon>
        <taxon>Actinopterygii</taxon>
        <taxon>Neopterygii</taxon>
        <taxon>Teleostei</taxon>
        <taxon>Ostariophysi</taxon>
        <taxon>Cypriniformes</taxon>
        <taxon>Cyprinidae</taxon>
        <taxon>Labeoninae</taxon>
        <taxon>Labeonini</taxon>
        <taxon>Labeo</taxon>
    </lineage>
</organism>
<evidence type="ECO:0000256" key="2">
    <source>
        <dbReference type="ARBA" id="ARBA00012513"/>
    </source>
</evidence>
<evidence type="ECO:0000256" key="10">
    <source>
        <dbReference type="PROSITE-ProRule" id="PRU10141"/>
    </source>
</evidence>
<feature type="domain" description="Protein kinase" evidence="12">
    <location>
        <begin position="298"/>
        <end position="599"/>
    </location>
</feature>
<dbReference type="SUPFAM" id="SSF56112">
    <property type="entry name" value="Protein kinase-like (PK-like)"/>
    <property type="match status" value="1"/>
</dbReference>
<evidence type="ECO:0000256" key="1">
    <source>
        <dbReference type="ARBA" id="ARBA00005505"/>
    </source>
</evidence>
<reference evidence="13 14" key="1">
    <citation type="submission" date="2018-03" db="EMBL/GenBank/DDBJ databases">
        <title>Draft genome sequence of Rohu Carp (Labeo rohita).</title>
        <authorList>
            <person name="Das P."/>
            <person name="Kushwaha B."/>
            <person name="Joshi C.G."/>
            <person name="Kumar D."/>
            <person name="Nagpure N.S."/>
            <person name="Sahoo L."/>
            <person name="Das S.P."/>
            <person name="Bit A."/>
            <person name="Patnaik S."/>
            <person name="Meher P.K."/>
            <person name="Jayasankar P."/>
            <person name="Koringa P.G."/>
            <person name="Patel N.V."/>
            <person name="Hinsu A.T."/>
            <person name="Kumar R."/>
            <person name="Pandey M."/>
            <person name="Agarwal S."/>
            <person name="Srivastava S."/>
            <person name="Singh M."/>
            <person name="Iquebal M.A."/>
            <person name="Jaiswal S."/>
            <person name="Angadi U.B."/>
            <person name="Kumar N."/>
            <person name="Raza M."/>
            <person name="Shah T.M."/>
            <person name="Rai A."/>
            <person name="Jena J.K."/>
        </authorList>
    </citation>
    <scope>NUCLEOTIDE SEQUENCE [LARGE SCALE GENOMIC DNA]</scope>
    <source>
        <strain evidence="13">DASCIFA01</strain>
        <tissue evidence="13">Testis</tissue>
    </source>
</reference>
<dbReference type="Gene3D" id="3.30.200.20">
    <property type="entry name" value="Phosphorylase Kinase, domain 1"/>
    <property type="match status" value="1"/>
</dbReference>
<dbReference type="InterPro" id="IPR000719">
    <property type="entry name" value="Prot_kinase_dom"/>
</dbReference>
<feature type="region of interest" description="Disordered" evidence="11">
    <location>
        <begin position="1"/>
        <end position="33"/>
    </location>
</feature>
<dbReference type="Gene3D" id="1.10.510.10">
    <property type="entry name" value="Transferase(Phosphotransferase) domain 1"/>
    <property type="match status" value="1"/>
</dbReference>
<dbReference type="SMART" id="SM00220">
    <property type="entry name" value="S_TKc"/>
    <property type="match status" value="1"/>
</dbReference>
<dbReference type="GO" id="GO:0005524">
    <property type="term" value="F:ATP binding"/>
    <property type="evidence" value="ECO:0007669"/>
    <property type="project" value="UniProtKB-UniRule"/>
</dbReference>
<comment type="similarity">
    <text evidence="1">Belongs to the protein kinase superfamily. CAMK Ser/Thr protein kinase family. PIM subfamily.</text>
</comment>